<keyword evidence="1" id="KW-0472">Membrane</keyword>
<organism evidence="2 3">
    <name type="scientific">Gluconobacter cerinus</name>
    <dbReference type="NCBI Taxonomy" id="38307"/>
    <lineage>
        <taxon>Bacteria</taxon>
        <taxon>Pseudomonadati</taxon>
        <taxon>Pseudomonadota</taxon>
        <taxon>Alphaproteobacteria</taxon>
        <taxon>Acetobacterales</taxon>
        <taxon>Acetobacteraceae</taxon>
        <taxon>Gluconobacter</taxon>
    </lineage>
</organism>
<keyword evidence="1" id="KW-1133">Transmembrane helix</keyword>
<keyword evidence="1" id="KW-0812">Transmembrane</keyword>
<evidence type="ECO:0000256" key="1">
    <source>
        <dbReference type="SAM" id="Phobius"/>
    </source>
</evidence>
<dbReference type="PATRIC" id="fig|38307.3.peg.3154"/>
<feature type="transmembrane region" description="Helical" evidence="1">
    <location>
        <begin position="157"/>
        <end position="178"/>
    </location>
</feature>
<sequence length="202" mass="22785">MDFPVLDVFTSEVKSISAACGIGIATVFSYHRLMSAQFRLSRSKREKIYGFLKKNPDIEKANPLVLYYAVYEAMGSAFFTYEITAAYLRSNPIAMLNDIKSVRSIVQWNVGQGKFIATGNRDRQWFERGTNGILGGIGLAYLIIMPVAVIYQHDYPHFSFAAVLTYLLLSVLCVPLAVKWATASRLLNVDKYYPKIGKQKLF</sequence>
<dbReference type="EMBL" id="LUTU01000017">
    <property type="protein sequence ID" value="OAJ66336.1"/>
    <property type="molecule type" value="Genomic_DNA"/>
</dbReference>
<evidence type="ECO:0000313" key="2">
    <source>
        <dbReference type="EMBL" id="OAJ66336.1"/>
    </source>
</evidence>
<dbReference type="Proteomes" id="UP000077786">
    <property type="component" value="Unassembled WGS sequence"/>
</dbReference>
<accession>A0A1B6VGK9</accession>
<feature type="transmembrane region" description="Helical" evidence="1">
    <location>
        <begin position="15"/>
        <end position="33"/>
    </location>
</feature>
<dbReference type="AlphaFoldDB" id="A0A1B6VGK9"/>
<name>A0A1B6VGK9_9PROT</name>
<evidence type="ECO:0000313" key="3">
    <source>
        <dbReference type="Proteomes" id="UP000077786"/>
    </source>
</evidence>
<gene>
    <name evidence="2" type="ORF">A0123_03013</name>
</gene>
<comment type="caution">
    <text evidence="2">The sequence shown here is derived from an EMBL/GenBank/DDBJ whole genome shotgun (WGS) entry which is preliminary data.</text>
</comment>
<reference evidence="2 3" key="1">
    <citation type="submission" date="2016-03" db="EMBL/GenBank/DDBJ databases">
        <title>Draft genome sequence of Gluconobacter cerinus strain CECT 9110.</title>
        <authorList>
            <person name="Sainz F."/>
            <person name="Mas A."/>
            <person name="Torija M.J."/>
        </authorList>
    </citation>
    <scope>NUCLEOTIDE SEQUENCE [LARGE SCALE GENOMIC DNA]</scope>
    <source>
        <strain evidence="2 3">CECT 9110</strain>
    </source>
</reference>
<feature type="transmembrane region" description="Helical" evidence="1">
    <location>
        <begin position="131"/>
        <end position="151"/>
    </location>
</feature>
<protein>
    <submittedName>
        <fullName evidence="2">Uncharacterized protein</fullName>
    </submittedName>
</protein>
<dbReference type="RefSeq" id="WP_064275444.1">
    <property type="nucleotide sequence ID" value="NZ_LUTU01000017.1"/>
</dbReference>
<proteinExistence type="predicted"/>